<evidence type="ECO:0000256" key="2">
    <source>
        <dbReference type="ARBA" id="ARBA00009347"/>
    </source>
</evidence>
<dbReference type="RefSeq" id="WP_147160854.1">
    <property type="nucleotide sequence ID" value="NZ_BJYR01000023.1"/>
</dbReference>
<dbReference type="InterPro" id="IPR037069">
    <property type="entry name" value="AcylCoA_DH/ox_N_sf"/>
</dbReference>
<keyword evidence="3" id="KW-0285">Flavoprotein</keyword>
<evidence type="ECO:0000256" key="4">
    <source>
        <dbReference type="ARBA" id="ARBA00022827"/>
    </source>
</evidence>
<evidence type="ECO:0000256" key="1">
    <source>
        <dbReference type="ARBA" id="ARBA00001974"/>
    </source>
</evidence>
<name>A0A512APA6_9SPHN</name>
<gene>
    <name evidence="7" type="ORF">NSE01_33750</name>
</gene>
<dbReference type="PANTHER" id="PTHR43884">
    <property type="entry name" value="ACYL-COA DEHYDROGENASE"/>
    <property type="match status" value="1"/>
</dbReference>
<dbReference type="OrthoDB" id="2450120at2"/>
<dbReference type="InterPro" id="IPR009075">
    <property type="entry name" value="AcylCo_DH/oxidase_C"/>
</dbReference>
<dbReference type="Gene3D" id="1.20.140.10">
    <property type="entry name" value="Butyryl-CoA Dehydrogenase, subunit A, domain 3"/>
    <property type="match status" value="1"/>
</dbReference>
<dbReference type="InterPro" id="IPR036250">
    <property type="entry name" value="AcylCo_DH-like_C"/>
</dbReference>
<dbReference type="Gene3D" id="1.10.540.10">
    <property type="entry name" value="Acyl-CoA dehydrogenase/oxidase, N-terminal domain"/>
    <property type="match status" value="1"/>
</dbReference>
<dbReference type="Pfam" id="PF00441">
    <property type="entry name" value="Acyl-CoA_dh_1"/>
    <property type="match status" value="1"/>
</dbReference>
<comment type="similarity">
    <text evidence="2">Belongs to the acyl-CoA dehydrogenase family.</text>
</comment>
<accession>A0A512APA6</accession>
<evidence type="ECO:0000313" key="8">
    <source>
        <dbReference type="Proteomes" id="UP000321464"/>
    </source>
</evidence>
<proteinExistence type="inferred from homology"/>
<feature type="domain" description="Acyl-CoA dehydrogenase/oxidase C-terminal" evidence="6">
    <location>
        <begin position="174"/>
        <end position="292"/>
    </location>
</feature>
<dbReference type="SUPFAM" id="SSF56645">
    <property type="entry name" value="Acyl-CoA dehydrogenase NM domain-like"/>
    <property type="match status" value="1"/>
</dbReference>
<reference evidence="7 8" key="1">
    <citation type="submission" date="2019-07" db="EMBL/GenBank/DDBJ databases">
        <title>Whole genome shotgun sequence of Novosphingobium sediminis NBRC 106119.</title>
        <authorList>
            <person name="Hosoyama A."/>
            <person name="Uohara A."/>
            <person name="Ohji S."/>
            <person name="Ichikawa N."/>
        </authorList>
    </citation>
    <scope>NUCLEOTIDE SEQUENCE [LARGE SCALE GENOMIC DNA]</scope>
    <source>
        <strain evidence="7 8">NBRC 106119</strain>
    </source>
</reference>
<dbReference type="Proteomes" id="UP000321464">
    <property type="component" value="Unassembled WGS sequence"/>
</dbReference>
<sequence>MSDMDAMLTVPFRRLLADIAPPAAVRAAEGCRGVPPMWRDLVASGFLDALVPEDKGGAGLALHDVFALVAATGAVCLPVPFAETMTARALLAARGAALPEDAVVVLAPPSAIIPLAAAATHALVPKDDRIALVALGDVGPDPFGAGGGSVAADAPEVLAVPAGSIDLAVFAAGLTAAKMAGAMARLLEMSVRYANERVQFGRPLGKFQAIQQQLAVMAEQVVSAQVAARIGMAGAHFDPVRVAMAKTRTGEAAHQVVAIAHAVHGAIGVTEEYDLQLLTRRLKQWQLAFGSESYWAGRLGAVRRCAPVDTTADFIRLHLAEMVGAASGEAHARA</sequence>
<keyword evidence="4" id="KW-0274">FAD</keyword>
<dbReference type="AlphaFoldDB" id="A0A512APA6"/>
<dbReference type="SUPFAM" id="SSF47203">
    <property type="entry name" value="Acyl-CoA dehydrogenase C-terminal domain-like"/>
    <property type="match status" value="1"/>
</dbReference>
<evidence type="ECO:0000256" key="5">
    <source>
        <dbReference type="ARBA" id="ARBA00023002"/>
    </source>
</evidence>
<dbReference type="PANTHER" id="PTHR43884:SF20">
    <property type="entry name" value="ACYL-COA DEHYDROGENASE FADE28"/>
    <property type="match status" value="1"/>
</dbReference>
<evidence type="ECO:0000313" key="7">
    <source>
        <dbReference type="EMBL" id="GEO01543.1"/>
    </source>
</evidence>
<dbReference type="InterPro" id="IPR009100">
    <property type="entry name" value="AcylCoA_DH/oxidase_NM_dom_sf"/>
</dbReference>
<keyword evidence="5" id="KW-0560">Oxidoreductase</keyword>
<organism evidence="7 8">
    <name type="scientific">Novosphingobium sediminis</name>
    <dbReference type="NCBI Taxonomy" id="707214"/>
    <lineage>
        <taxon>Bacteria</taxon>
        <taxon>Pseudomonadati</taxon>
        <taxon>Pseudomonadota</taxon>
        <taxon>Alphaproteobacteria</taxon>
        <taxon>Sphingomonadales</taxon>
        <taxon>Sphingomonadaceae</taxon>
        <taxon>Novosphingobium</taxon>
    </lineage>
</organism>
<dbReference type="GO" id="GO:0003995">
    <property type="term" value="F:acyl-CoA dehydrogenase activity"/>
    <property type="evidence" value="ECO:0007669"/>
    <property type="project" value="TreeGrafter"/>
</dbReference>
<keyword evidence="8" id="KW-1185">Reference proteome</keyword>
<dbReference type="EMBL" id="BJYR01000023">
    <property type="protein sequence ID" value="GEO01543.1"/>
    <property type="molecule type" value="Genomic_DNA"/>
</dbReference>
<comment type="caution">
    <text evidence="7">The sequence shown here is derived from an EMBL/GenBank/DDBJ whole genome shotgun (WGS) entry which is preliminary data.</text>
</comment>
<comment type="cofactor">
    <cofactor evidence="1">
        <name>FAD</name>
        <dbReference type="ChEBI" id="CHEBI:57692"/>
    </cofactor>
</comment>
<evidence type="ECO:0000256" key="3">
    <source>
        <dbReference type="ARBA" id="ARBA00022630"/>
    </source>
</evidence>
<dbReference type="GO" id="GO:0050660">
    <property type="term" value="F:flavin adenine dinucleotide binding"/>
    <property type="evidence" value="ECO:0007669"/>
    <property type="project" value="InterPro"/>
</dbReference>
<evidence type="ECO:0000259" key="6">
    <source>
        <dbReference type="Pfam" id="PF00441"/>
    </source>
</evidence>
<protein>
    <submittedName>
        <fullName evidence="7">Acyl-CoA dehydrogenase</fullName>
    </submittedName>
</protein>